<name>A0ABX9PYC4_9GAMM</name>
<evidence type="ECO:0000256" key="1">
    <source>
        <dbReference type="ARBA" id="ARBA00023002"/>
    </source>
</evidence>
<dbReference type="RefSeq" id="WP_120162502.1">
    <property type="nucleotide sequence ID" value="NZ_NSDJ01000001.1"/>
</dbReference>
<evidence type="ECO:0000313" key="4">
    <source>
        <dbReference type="Proteomes" id="UP000284853"/>
    </source>
</evidence>
<dbReference type="SUPFAM" id="SSF51735">
    <property type="entry name" value="NAD(P)-binding Rossmann-fold domains"/>
    <property type="match status" value="1"/>
</dbReference>
<keyword evidence="4" id="KW-1185">Reference proteome</keyword>
<dbReference type="InterPro" id="IPR036291">
    <property type="entry name" value="NAD(P)-bd_dom_sf"/>
</dbReference>
<sequence>MKIGIIGAGFVGRAVAKLAIKAGHQVMLSNSRGPQTLFSLKPMIGCEIGNAADAASFGDIVLIAVPLTAIGQLPVAEIGGKPVIDAVNYYPERDGQIAELDDQTTTTSEYLAGFLPHSKITKAFNAIQMTDLESDGLPAGAPQRRALPVAGDDAETKKAVMALYDAFGFNAVDVGALSEGWRFQKGMPAYCVRMTENELKASLEGAVRPEPAGR</sequence>
<gene>
    <name evidence="3" type="ORF">CKQ54_14905</name>
</gene>
<feature type="domain" description="Pyrroline-5-carboxylate reductase catalytic N-terminal" evidence="2">
    <location>
        <begin position="2"/>
        <end position="89"/>
    </location>
</feature>
<dbReference type="PANTHER" id="PTHR14239">
    <property type="entry name" value="DUDULIN-RELATED"/>
    <property type="match status" value="1"/>
</dbReference>
<protein>
    <submittedName>
        <fullName evidence="3">NADP oxidoreductase</fullName>
    </submittedName>
</protein>
<reference evidence="3 4" key="1">
    <citation type="submission" date="2017-08" db="EMBL/GenBank/DDBJ databases">
        <title>Comparative genomics of bacteria isolated from necrotic lesions of AOD affected trees.</title>
        <authorList>
            <person name="Doonan J."/>
            <person name="Denman S."/>
            <person name="Mcdonald J.E."/>
        </authorList>
    </citation>
    <scope>NUCLEOTIDE SEQUENCE [LARGE SCALE GENOMIC DNA]</scope>
    <source>
        <strain evidence="3 4">CIP 105588</strain>
    </source>
</reference>
<dbReference type="GeneID" id="302710098"/>
<accession>A0ABX9PYC4</accession>
<dbReference type="Proteomes" id="UP000284853">
    <property type="component" value="Unassembled WGS sequence"/>
</dbReference>
<organism evidence="3 4">
    <name type="scientific">Rahnella variigena</name>
    <dbReference type="NCBI Taxonomy" id="574964"/>
    <lineage>
        <taxon>Bacteria</taxon>
        <taxon>Pseudomonadati</taxon>
        <taxon>Pseudomonadota</taxon>
        <taxon>Gammaproteobacteria</taxon>
        <taxon>Enterobacterales</taxon>
        <taxon>Yersiniaceae</taxon>
        <taxon>Rahnella</taxon>
    </lineage>
</organism>
<dbReference type="Gene3D" id="3.40.50.720">
    <property type="entry name" value="NAD(P)-binding Rossmann-like Domain"/>
    <property type="match status" value="1"/>
</dbReference>
<dbReference type="InterPro" id="IPR051267">
    <property type="entry name" value="STEAP_metalloreductase"/>
</dbReference>
<keyword evidence="1" id="KW-0560">Oxidoreductase</keyword>
<dbReference type="InterPro" id="IPR028939">
    <property type="entry name" value="P5C_Rdtase_cat_N"/>
</dbReference>
<evidence type="ECO:0000259" key="2">
    <source>
        <dbReference type="Pfam" id="PF03807"/>
    </source>
</evidence>
<proteinExistence type="predicted"/>
<comment type="caution">
    <text evidence="3">The sequence shown here is derived from an EMBL/GenBank/DDBJ whole genome shotgun (WGS) entry which is preliminary data.</text>
</comment>
<dbReference type="EMBL" id="NSDJ01000001">
    <property type="protein sequence ID" value="RKF69580.1"/>
    <property type="molecule type" value="Genomic_DNA"/>
</dbReference>
<dbReference type="Pfam" id="PF03807">
    <property type="entry name" value="F420_oxidored"/>
    <property type="match status" value="1"/>
</dbReference>
<dbReference type="PANTHER" id="PTHR14239:SF10">
    <property type="entry name" value="REDUCTASE"/>
    <property type="match status" value="1"/>
</dbReference>
<evidence type="ECO:0000313" key="3">
    <source>
        <dbReference type="EMBL" id="RKF69580.1"/>
    </source>
</evidence>